<proteinExistence type="predicted"/>
<dbReference type="AlphaFoldDB" id="A0A7S1QDQ1"/>
<evidence type="ECO:0000256" key="1">
    <source>
        <dbReference type="SAM" id="MobiDB-lite"/>
    </source>
</evidence>
<evidence type="ECO:0000313" key="2">
    <source>
        <dbReference type="EMBL" id="CAD9134312.1"/>
    </source>
</evidence>
<gene>
    <name evidence="2" type="ORF">NDES1114_LOCUS24206</name>
</gene>
<dbReference type="EMBL" id="HBGF01036103">
    <property type="protein sequence ID" value="CAD9134312.1"/>
    <property type="molecule type" value="Transcribed_RNA"/>
</dbReference>
<sequence length="347" mass="36293">MPAARKPVIAHGEPSESSPVVFSAAMSSPNVRQMGARWVDTGDACDAGLWIASAWGWIHAISPLRAAFIPKSKSVCWRNMQVTPAAFHVKMGEAIIPSAQHGALPPARSVSIRGSHSIAHTDDACWLVVERDDQKIVVLKISDAAGCYLCPEPVGISFGAEWRAVAHVGSGGSDSSSSAASSVSSEDASAAAAHPVLDLPSAEGDCAVVVYTRPISDGVMPPPPVGGTAAPHEEPSQATTFPLPHPNRQFGVSILAAGYEVFEDFDGVVRRNRCCVADIMERYHLGRVVQVSRVPAAANPGSLKRALASIRSTAGEATPRDVSLARAVLSQLAGNSAGVDVPDWAMQ</sequence>
<organism evidence="2">
    <name type="scientific">Neobodo designis</name>
    <name type="common">Flagellated protozoan</name>
    <name type="synonym">Bodo designis</name>
    <dbReference type="NCBI Taxonomy" id="312471"/>
    <lineage>
        <taxon>Eukaryota</taxon>
        <taxon>Discoba</taxon>
        <taxon>Euglenozoa</taxon>
        <taxon>Kinetoplastea</taxon>
        <taxon>Metakinetoplastina</taxon>
        <taxon>Neobodonida</taxon>
        <taxon>Neobodo</taxon>
    </lineage>
</organism>
<protein>
    <submittedName>
        <fullName evidence="2">Uncharacterized protein</fullName>
    </submittedName>
</protein>
<feature type="region of interest" description="Disordered" evidence="1">
    <location>
        <begin position="220"/>
        <end position="243"/>
    </location>
</feature>
<reference evidence="2" key="1">
    <citation type="submission" date="2021-01" db="EMBL/GenBank/DDBJ databases">
        <authorList>
            <person name="Corre E."/>
            <person name="Pelletier E."/>
            <person name="Niang G."/>
            <person name="Scheremetjew M."/>
            <person name="Finn R."/>
            <person name="Kale V."/>
            <person name="Holt S."/>
            <person name="Cochrane G."/>
            <person name="Meng A."/>
            <person name="Brown T."/>
            <person name="Cohen L."/>
        </authorList>
    </citation>
    <scope>NUCLEOTIDE SEQUENCE</scope>
    <source>
        <strain evidence="2">CCAP 1951/1</strain>
    </source>
</reference>
<name>A0A7S1QDQ1_NEODS</name>
<accession>A0A7S1QDQ1</accession>